<dbReference type="Proteomes" id="UP001480595">
    <property type="component" value="Unassembled WGS sequence"/>
</dbReference>
<comment type="caution">
    <text evidence="1">The sequence shown here is derived from an EMBL/GenBank/DDBJ whole genome shotgun (WGS) entry which is preliminary data.</text>
</comment>
<keyword evidence="2" id="KW-1185">Reference proteome</keyword>
<name>A0ABR1VS68_9PEZI</name>
<accession>A0ABR1VS68</accession>
<reference evidence="1 2" key="1">
    <citation type="submission" date="2023-01" db="EMBL/GenBank/DDBJ databases">
        <title>Analysis of 21 Apiospora genomes using comparative genomics revels a genus with tremendous synthesis potential of carbohydrate active enzymes and secondary metabolites.</title>
        <authorList>
            <person name="Sorensen T."/>
        </authorList>
    </citation>
    <scope>NUCLEOTIDE SEQUENCE [LARGE SCALE GENOMIC DNA]</scope>
    <source>
        <strain evidence="1 2">CBS 135458</strain>
    </source>
</reference>
<evidence type="ECO:0000313" key="1">
    <source>
        <dbReference type="EMBL" id="KAK8073687.1"/>
    </source>
</evidence>
<protein>
    <submittedName>
        <fullName evidence="1">Uncharacterized protein</fullName>
    </submittedName>
</protein>
<dbReference type="RefSeq" id="XP_066718162.1">
    <property type="nucleotide sequence ID" value="XM_066855995.1"/>
</dbReference>
<dbReference type="EMBL" id="JAQQWL010000005">
    <property type="protein sequence ID" value="KAK8073687.1"/>
    <property type="molecule type" value="Genomic_DNA"/>
</dbReference>
<organism evidence="1 2">
    <name type="scientific">Apiospora phragmitis</name>
    <dbReference type="NCBI Taxonomy" id="2905665"/>
    <lineage>
        <taxon>Eukaryota</taxon>
        <taxon>Fungi</taxon>
        <taxon>Dikarya</taxon>
        <taxon>Ascomycota</taxon>
        <taxon>Pezizomycotina</taxon>
        <taxon>Sordariomycetes</taxon>
        <taxon>Xylariomycetidae</taxon>
        <taxon>Amphisphaeriales</taxon>
        <taxon>Apiosporaceae</taxon>
        <taxon>Apiospora</taxon>
    </lineage>
</organism>
<sequence>MPPGPGGEWAQDCVITPFKTGQKEAIKLAFDNEKDILAFEQFYNDTQWSKEPDTLVQQMNMLSDIVNNDSAQKTLVGEMLKEYTGFNELVEAAAPARNDAYGSDPLGSGHEGQNRYYAALSENSEKLRIPNLKTGWVLLDGFDHGRYDVGDHLESWGNSGII</sequence>
<evidence type="ECO:0000313" key="2">
    <source>
        <dbReference type="Proteomes" id="UP001480595"/>
    </source>
</evidence>
<dbReference type="GeneID" id="92089058"/>
<proteinExistence type="predicted"/>
<gene>
    <name evidence="1" type="ORF">PG994_004586</name>
</gene>